<dbReference type="Proteomes" id="UP000531840">
    <property type="component" value="Unassembled WGS sequence"/>
</dbReference>
<evidence type="ECO:0000256" key="4">
    <source>
        <dbReference type="SAM" id="Coils"/>
    </source>
</evidence>
<dbReference type="PANTHER" id="PTHR42939">
    <property type="entry name" value="ABC TRANSPORTER ATP-BINDING PROTEIN ALBC-RELATED"/>
    <property type="match status" value="1"/>
</dbReference>
<evidence type="ECO:0000259" key="5">
    <source>
        <dbReference type="PROSITE" id="PS50893"/>
    </source>
</evidence>
<keyword evidence="4" id="KW-0175">Coiled coil</keyword>
<dbReference type="PANTHER" id="PTHR42939:SF3">
    <property type="entry name" value="ABC TRANSPORTER ATP-BINDING COMPONENT"/>
    <property type="match status" value="1"/>
</dbReference>
<evidence type="ECO:0000256" key="2">
    <source>
        <dbReference type="ARBA" id="ARBA00022741"/>
    </source>
</evidence>
<reference evidence="6 7" key="1">
    <citation type="submission" date="2020-07" db="EMBL/GenBank/DDBJ databases">
        <title>MOT database genomes.</title>
        <authorList>
            <person name="Joseph S."/>
            <person name="Aduse-Opoku J."/>
            <person name="Hashim A."/>
            <person name="Wade W."/>
            <person name="Curtis M."/>
        </authorList>
    </citation>
    <scope>NUCLEOTIDE SEQUENCE [LARGE SCALE GENOMIC DNA]</scope>
    <source>
        <strain evidence="6 7">CIP 106318</strain>
    </source>
</reference>
<dbReference type="Gene3D" id="3.40.50.300">
    <property type="entry name" value="P-loop containing nucleotide triphosphate hydrolases"/>
    <property type="match status" value="1"/>
</dbReference>
<dbReference type="Pfam" id="PF00005">
    <property type="entry name" value="ABC_tran"/>
    <property type="match status" value="1"/>
</dbReference>
<dbReference type="InterPro" id="IPR027417">
    <property type="entry name" value="P-loop_NTPase"/>
</dbReference>
<dbReference type="InterPro" id="IPR051782">
    <property type="entry name" value="ABC_Transporter_VariousFunc"/>
</dbReference>
<sequence length="236" mass="26925">MSIKVENLVVKRDKFELGPIDFELENGYVYALIGNNGAGKTTLINSILGTLDIESGEIYYDNFSFSKNQEEIKGEYAYVPDECFYTARVSRVAEAIDTLDERFSKKKCYELLDLFEIDIDQKVKKLSKGNVKKLIFAIGLSFDCRVLVLDEPTANVDLKGKDIMMNLLRDYIQNENKIIIFSTHIVGEVSKIADYILLLDKGKLILKEDVVTLENKYKNIENNINSIEDIVLNLLK</sequence>
<name>A0ABX2T4N8_9BACL</name>
<keyword evidence="2" id="KW-0547">Nucleotide-binding</keyword>
<dbReference type="RefSeq" id="WP_179941749.1">
    <property type="nucleotide sequence ID" value="NZ_JACBYF010000020.1"/>
</dbReference>
<dbReference type="SMART" id="SM00382">
    <property type="entry name" value="AAA"/>
    <property type="match status" value="1"/>
</dbReference>
<feature type="coiled-coil region" evidence="4">
    <location>
        <begin position="203"/>
        <end position="230"/>
    </location>
</feature>
<keyword evidence="7" id="KW-1185">Reference proteome</keyword>
<gene>
    <name evidence="6" type="ORF">HZY85_07255</name>
</gene>
<dbReference type="SUPFAM" id="SSF52540">
    <property type="entry name" value="P-loop containing nucleoside triphosphate hydrolases"/>
    <property type="match status" value="1"/>
</dbReference>
<proteinExistence type="predicted"/>
<evidence type="ECO:0000313" key="7">
    <source>
        <dbReference type="Proteomes" id="UP000531840"/>
    </source>
</evidence>
<dbReference type="EMBL" id="JACBYF010000020">
    <property type="protein sequence ID" value="NYS47966.1"/>
    <property type="molecule type" value="Genomic_DNA"/>
</dbReference>
<comment type="caution">
    <text evidence="6">The sequence shown here is derived from an EMBL/GenBank/DDBJ whole genome shotgun (WGS) entry which is preliminary data.</text>
</comment>
<feature type="domain" description="ABC transporter" evidence="5">
    <location>
        <begin position="3"/>
        <end position="226"/>
    </location>
</feature>
<dbReference type="InterPro" id="IPR003593">
    <property type="entry name" value="AAA+_ATPase"/>
</dbReference>
<organism evidence="6 7">
    <name type="scientific">Gemelliphila palaticanis</name>
    <dbReference type="NCBI Taxonomy" id="81950"/>
    <lineage>
        <taxon>Bacteria</taxon>
        <taxon>Bacillati</taxon>
        <taxon>Bacillota</taxon>
        <taxon>Bacilli</taxon>
        <taxon>Bacillales</taxon>
        <taxon>Gemellaceae</taxon>
        <taxon>Gemelliphila</taxon>
    </lineage>
</organism>
<evidence type="ECO:0000256" key="1">
    <source>
        <dbReference type="ARBA" id="ARBA00022448"/>
    </source>
</evidence>
<dbReference type="CDD" id="cd03230">
    <property type="entry name" value="ABC_DR_subfamily_A"/>
    <property type="match status" value="1"/>
</dbReference>
<dbReference type="GO" id="GO:0005524">
    <property type="term" value="F:ATP binding"/>
    <property type="evidence" value="ECO:0007669"/>
    <property type="project" value="UniProtKB-KW"/>
</dbReference>
<keyword evidence="3 6" id="KW-0067">ATP-binding</keyword>
<evidence type="ECO:0000313" key="6">
    <source>
        <dbReference type="EMBL" id="NYS47966.1"/>
    </source>
</evidence>
<protein>
    <submittedName>
        <fullName evidence="6">ABC transporter ATP-binding protein</fullName>
    </submittedName>
</protein>
<keyword evidence="1" id="KW-0813">Transport</keyword>
<evidence type="ECO:0000256" key="3">
    <source>
        <dbReference type="ARBA" id="ARBA00022840"/>
    </source>
</evidence>
<dbReference type="InterPro" id="IPR003439">
    <property type="entry name" value="ABC_transporter-like_ATP-bd"/>
</dbReference>
<dbReference type="PROSITE" id="PS50893">
    <property type="entry name" value="ABC_TRANSPORTER_2"/>
    <property type="match status" value="1"/>
</dbReference>
<accession>A0ABX2T4N8</accession>